<evidence type="ECO:0000256" key="2">
    <source>
        <dbReference type="ARBA" id="ARBA00004496"/>
    </source>
</evidence>
<comment type="caution">
    <text evidence="7">The sequence shown here is derived from an EMBL/GenBank/DDBJ whole genome shotgun (WGS) entry which is preliminary data.</text>
</comment>
<name>A0A5M3YSQ4_ASPTE</name>
<protein>
    <submittedName>
        <fullName evidence="7">Uncharacterized protein</fullName>
    </submittedName>
</protein>
<dbReference type="Pfam" id="PF08591">
    <property type="entry name" value="RNR_inhib"/>
    <property type="match status" value="1"/>
</dbReference>
<comment type="similarity">
    <text evidence="3">Belongs to the DIF1/spd1 family.</text>
</comment>
<accession>A0A5M3YSQ4</accession>
<keyword evidence="5" id="KW-0539">Nucleus</keyword>
<dbReference type="PANTHER" id="PTHR28081">
    <property type="entry name" value="DAMAGE-REGULATED IMPORT FACILITATOR 1-RELATED"/>
    <property type="match status" value="1"/>
</dbReference>
<comment type="subcellular location">
    <subcellularLocation>
        <location evidence="2">Cytoplasm</location>
    </subcellularLocation>
    <subcellularLocation>
        <location evidence="1">Nucleus</location>
    </subcellularLocation>
</comment>
<gene>
    <name evidence="7" type="ORF">ATEIFO6365_0003083000</name>
</gene>
<evidence type="ECO:0000256" key="5">
    <source>
        <dbReference type="ARBA" id="ARBA00023242"/>
    </source>
</evidence>
<dbReference type="GO" id="GO:0005634">
    <property type="term" value="C:nucleus"/>
    <property type="evidence" value="ECO:0007669"/>
    <property type="project" value="UniProtKB-SubCell"/>
</dbReference>
<keyword evidence="8" id="KW-1185">Reference proteome</keyword>
<dbReference type="OrthoDB" id="4072855at2759"/>
<evidence type="ECO:0000313" key="7">
    <source>
        <dbReference type="EMBL" id="GFF14762.1"/>
    </source>
</evidence>
<evidence type="ECO:0000256" key="4">
    <source>
        <dbReference type="ARBA" id="ARBA00022490"/>
    </source>
</evidence>
<dbReference type="GO" id="GO:1990846">
    <property type="term" value="F:ribonucleoside-diphosphate reductase inhibitor activity"/>
    <property type="evidence" value="ECO:0007669"/>
    <property type="project" value="TreeGrafter"/>
</dbReference>
<feature type="compositionally biased region" description="Polar residues" evidence="6">
    <location>
        <begin position="153"/>
        <end position="168"/>
    </location>
</feature>
<organism evidence="7 8">
    <name type="scientific">Aspergillus terreus</name>
    <dbReference type="NCBI Taxonomy" id="33178"/>
    <lineage>
        <taxon>Eukaryota</taxon>
        <taxon>Fungi</taxon>
        <taxon>Dikarya</taxon>
        <taxon>Ascomycota</taxon>
        <taxon>Pezizomycotina</taxon>
        <taxon>Eurotiomycetes</taxon>
        <taxon>Eurotiomycetidae</taxon>
        <taxon>Eurotiales</taxon>
        <taxon>Aspergillaceae</taxon>
        <taxon>Aspergillus</taxon>
        <taxon>Aspergillus subgen. Circumdati</taxon>
    </lineage>
</organism>
<dbReference type="EMBL" id="BLJY01000003">
    <property type="protein sequence ID" value="GFF14762.1"/>
    <property type="molecule type" value="Genomic_DNA"/>
</dbReference>
<evidence type="ECO:0000313" key="8">
    <source>
        <dbReference type="Proteomes" id="UP000452235"/>
    </source>
</evidence>
<dbReference type="AlphaFoldDB" id="A0A5M3YSQ4"/>
<keyword evidence="4" id="KW-0963">Cytoplasm</keyword>
<evidence type="ECO:0000256" key="1">
    <source>
        <dbReference type="ARBA" id="ARBA00004123"/>
    </source>
</evidence>
<dbReference type="GO" id="GO:0008104">
    <property type="term" value="P:intracellular protein localization"/>
    <property type="evidence" value="ECO:0007669"/>
    <property type="project" value="TreeGrafter"/>
</dbReference>
<dbReference type="VEuPathDB" id="FungiDB:ATEG_00844"/>
<feature type="region of interest" description="Disordered" evidence="6">
    <location>
        <begin position="1"/>
        <end position="24"/>
    </location>
</feature>
<evidence type="ECO:0000256" key="3">
    <source>
        <dbReference type="ARBA" id="ARBA00005459"/>
    </source>
</evidence>
<feature type="compositionally biased region" description="Low complexity" evidence="6">
    <location>
        <begin position="1"/>
        <end position="14"/>
    </location>
</feature>
<feature type="region of interest" description="Disordered" evidence="6">
    <location>
        <begin position="141"/>
        <end position="170"/>
    </location>
</feature>
<sequence length="271" mass="29780">MPSSTISVSTNNSSLDSKRRRFQPPITTYFTTPSNPTCPPHLSHTHYSAATSSPTPILPEKIQASLFSVGMRVRKSVAEGYKTKTEKTMDDIKPTPALYPACRPYVTARAELTPFSGMARPSHLTTPQPYAEPVMEDSDDQIITDDGDAFSLPPSSQESAASLSTQAHGQKRTYDYDSDVDESDGFAFNPGTTTWLDSSLRSAHKAVPAIGRTILAPSLGRQRRRFVAAHKHGGMEVDDFEEPSFLRRREEVDTDYVTGRNSGYEVQMGGV</sequence>
<reference evidence="7 8" key="1">
    <citation type="submission" date="2020-01" db="EMBL/GenBank/DDBJ databases">
        <title>Aspergillus terreus IFO 6365 whole genome shotgun sequence.</title>
        <authorList>
            <person name="Kanamasa S."/>
            <person name="Takahashi H."/>
        </authorList>
    </citation>
    <scope>NUCLEOTIDE SEQUENCE [LARGE SCALE GENOMIC DNA]</scope>
    <source>
        <strain evidence="7 8">IFO 6365</strain>
    </source>
</reference>
<evidence type="ECO:0000256" key="6">
    <source>
        <dbReference type="SAM" id="MobiDB-lite"/>
    </source>
</evidence>
<dbReference type="GO" id="GO:0005737">
    <property type="term" value="C:cytoplasm"/>
    <property type="evidence" value="ECO:0007669"/>
    <property type="project" value="UniProtKB-SubCell"/>
</dbReference>
<dbReference type="Proteomes" id="UP000452235">
    <property type="component" value="Unassembled WGS sequence"/>
</dbReference>
<dbReference type="InterPro" id="IPR013900">
    <property type="entry name" value="RNR_inhibitor"/>
</dbReference>
<dbReference type="PANTHER" id="PTHR28081:SF1">
    <property type="entry name" value="DAMAGE-REGULATED IMPORT FACILITATOR 1"/>
    <property type="match status" value="1"/>
</dbReference>
<proteinExistence type="inferred from homology"/>